<evidence type="ECO:0008006" key="4">
    <source>
        <dbReference type="Google" id="ProtNLM"/>
    </source>
</evidence>
<name>A0ABR3GPJ9_9PEZI</name>
<evidence type="ECO:0000313" key="3">
    <source>
        <dbReference type="Proteomes" id="UP001447188"/>
    </source>
</evidence>
<proteinExistence type="predicted"/>
<dbReference type="Proteomes" id="UP001447188">
    <property type="component" value="Unassembled WGS sequence"/>
</dbReference>
<reference evidence="2 3" key="1">
    <citation type="submission" date="2024-02" db="EMBL/GenBank/DDBJ databases">
        <title>Discinaceae phylogenomics.</title>
        <authorList>
            <person name="Dirks A.C."/>
            <person name="James T.Y."/>
        </authorList>
    </citation>
    <scope>NUCLEOTIDE SEQUENCE [LARGE SCALE GENOMIC DNA]</scope>
    <source>
        <strain evidence="2 3">ACD0624</strain>
    </source>
</reference>
<keyword evidence="3" id="KW-1185">Reference proteome</keyword>
<gene>
    <name evidence="2" type="ORF">Q9L58_003153</name>
</gene>
<evidence type="ECO:0000313" key="2">
    <source>
        <dbReference type="EMBL" id="KAL0637763.1"/>
    </source>
</evidence>
<protein>
    <recommendedName>
        <fullName evidence="4">BZIP domain-containing protein</fullName>
    </recommendedName>
</protein>
<dbReference type="EMBL" id="JBBBZM010000030">
    <property type="protein sequence ID" value="KAL0637763.1"/>
    <property type="molecule type" value="Genomic_DNA"/>
</dbReference>
<organism evidence="2 3">
    <name type="scientific">Discina gigas</name>
    <dbReference type="NCBI Taxonomy" id="1032678"/>
    <lineage>
        <taxon>Eukaryota</taxon>
        <taxon>Fungi</taxon>
        <taxon>Dikarya</taxon>
        <taxon>Ascomycota</taxon>
        <taxon>Pezizomycotina</taxon>
        <taxon>Pezizomycetes</taxon>
        <taxon>Pezizales</taxon>
        <taxon>Discinaceae</taxon>
        <taxon>Discina</taxon>
    </lineage>
</organism>
<comment type="caution">
    <text evidence="2">The sequence shown here is derived from an EMBL/GenBank/DDBJ whole genome shotgun (WGS) entry which is preliminary data.</text>
</comment>
<feature type="region of interest" description="Disordered" evidence="1">
    <location>
        <begin position="56"/>
        <end position="112"/>
    </location>
</feature>
<accession>A0ABR3GPJ9</accession>
<sequence length="162" mass="18230">MNTHSVLQPDLNTGNIFTYIADTDLSGSEILTLTGGLVSLPQTVFVVPTSAPLQADTPTPTVTRPILHTTPVTPQPTPRAPAKRKRRALVNPENPLDPRTRLCQAPGSPRTEKRRCENAMAVRRWRIRKAMKDAKNEMERQTMESLQAEMEEKERHQLLFPL</sequence>
<evidence type="ECO:0000256" key="1">
    <source>
        <dbReference type="SAM" id="MobiDB-lite"/>
    </source>
</evidence>